<dbReference type="EMBL" id="MUJZ01013589">
    <property type="protein sequence ID" value="OTF81440.1"/>
    <property type="molecule type" value="Genomic_DNA"/>
</dbReference>
<accession>A0A1Y3BKF6</accession>
<protein>
    <submittedName>
        <fullName evidence="2">Uncharacterized protein</fullName>
    </submittedName>
</protein>
<proteinExistence type="predicted"/>
<gene>
    <name evidence="2" type="ORF">BLA29_012146</name>
</gene>
<keyword evidence="1" id="KW-1133">Transmembrane helix</keyword>
<organism evidence="2 3">
    <name type="scientific">Euroglyphus maynei</name>
    <name type="common">Mayne's house dust mite</name>
    <dbReference type="NCBI Taxonomy" id="6958"/>
    <lineage>
        <taxon>Eukaryota</taxon>
        <taxon>Metazoa</taxon>
        <taxon>Ecdysozoa</taxon>
        <taxon>Arthropoda</taxon>
        <taxon>Chelicerata</taxon>
        <taxon>Arachnida</taxon>
        <taxon>Acari</taxon>
        <taxon>Acariformes</taxon>
        <taxon>Sarcoptiformes</taxon>
        <taxon>Astigmata</taxon>
        <taxon>Psoroptidia</taxon>
        <taxon>Analgoidea</taxon>
        <taxon>Pyroglyphidae</taxon>
        <taxon>Pyroglyphinae</taxon>
        <taxon>Euroglyphus</taxon>
    </lineage>
</organism>
<feature type="transmembrane region" description="Helical" evidence="1">
    <location>
        <begin position="30"/>
        <end position="49"/>
    </location>
</feature>
<evidence type="ECO:0000313" key="2">
    <source>
        <dbReference type="EMBL" id="OTF81440.1"/>
    </source>
</evidence>
<name>A0A1Y3BKF6_EURMA</name>
<evidence type="ECO:0000313" key="3">
    <source>
        <dbReference type="Proteomes" id="UP000194236"/>
    </source>
</evidence>
<keyword evidence="1" id="KW-0472">Membrane</keyword>
<dbReference type="AlphaFoldDB" id="A0A1Y3BKF6"/>
<keyword evidence="3" id="KW-1185">Reference proteome</keyword>
<comment type="caution">
    <text evidence="2">The sequence shown here is derived from an EMBL/GenBank/DDBJ whole genome shotgun (WGS) entry which is preliminary data.</text>
</comment>
<reference evidence="2 3" key="1">
    <citation type="submission" date="2017-03" db="EMBL/GenBank/DDBJ databases">
        <title>Genome Survey of Euroglyphus maynei.</title>
        <authorList>
            <person name="Arlian L.G."/>
            <person name="Morgan M.S."/>
            <person name="Rider S.D."/>
        </authorList>
    </citation>
    <scope>NUCLEOTIDE SEQUENCE [LARGE SCALE GENOMIC DNA]</scope>
    <source>
        <strain evidence="2">Arlian Lab</strain>
        <tissue evidence="2">Whole body</tissue>
    </source>
</reference>
<keyword evidence="1" id="KW-0812">Transmembrane</keyword>
<evidence type="ECO:0000256" key="1">
    <source>
        <dbReference type="SAM" id="Phobius"/>
    </source>
</evidence>
<dbReference type="Proteomes" id="UP000194236">
    <property type="component" value="Unassembled WGS sequence"/>
</dbReference>
<sequence length="63" mass="7391">MQPVRILVSMNGIVFRYVVMRMAIQHQQSFGVVKIIKILTLVFMVVNDIRRKMLKANFLTLLK</sequence>